<dbReference type="PANTHER" id="PTHR13817:SF166">
    <property type="entry name" value="NEURONAL IGCAM-RELATED"/>
    <property type="match status" value="1"/>
</dbReference>
<accession>A0A2A2KN22</accession>
<evidence type="ECO:0000256" key="1">
    <source>
        <dbReference type="ARBA" id="ARBA00022737"/>
    </source>
</evidence>
<dbReference type="Gene3D" id="2.60.40.10">
    <property type="entry name" value="Immunoglobulins"/>
    <property type="match status" value="2"/>
</dbReference>
<dbReference type="Proteomes" id="UP000218231">
    <property type="component" value="Unassembled WGS sequence"/>
</dbReference>
<dbReference type="InterPro" id="IPR003961">
    <property type="entry name" value="FN3_dom"/>
</dbReference>
<gene>
    <name evidence="5" type="ORF">WR25_17690</name>
</gene>
<feature type="region of interest" description="Disordered" evidence="3">
    <location>
        <begin position="44"/>
        <end position="72"/>
    </location>
</feature>
<keyword evidence="6" id="KW-1185">Reference proteome</keyword>
<evidence type="ECO:0000256" key="2">
    <source>
        <dbReference type="ARBA" id="ARBA00023157"/>
    </source>
</evidence>
<dbReference type="InterPro" id="IPR057329">
    <property type="entry name" value="Beta-prop_Rol-3"/>
</dbReference>
<name>A0A2A2KN22_9BILA</name>
<feature type="domain" description="Fibronectin type-III" evidence="4">
    <location>
        <begin position="1629"/>
        <end position="1724"/>
    </location>
</feature>
<dbReference type="InterPro" id="IPR050964">
    <property type="entry name" value="Striated_Muscle_Regulatory"/>
</dbReference>
<dbReference type="PANTHER" id="PTHR13817">
    <property type="entry name" value="TITIN"/>
    <property type="match status" value="1"/>
</dbReference>
<dbReference type="PROSITE" id="PS50853">
    <property type="entry name" value="FN3"/>
    <property type="match status" value="1"/>
</dbReference>
<evidence type="ECO:0000313" key="6">
    <source>
        <dbReference type="Proteomes" id="UP000218231"/>
    </source>
</evidence>
<evidence type="ECO:0000259" key="4">
    <source>
        <dbReference type="PROSITE" id="PS50853"/>
    </source>
</evidence>
<feature type="compositionally biased region" description="Polar residues" evidence="3">
    <location>
        <begin position="53"/>
        <end position="71"/>
    </location>
</feature>
<dbReference type="STRING" id="2018661.A0A2A2KN22"/>
<dbReference type="Pfam" id="PF25494">
    <property type="entry name" value="Beta-prop_Rol-3"/>
    <property type="match status" value="1"/>
</dbReference>
<dbReference type="InterPro" id="IPR013783">
    <property type="entry name" value="Ig-like_fold"/>
</dbReference>
<dbReference type="SUPFAM" id="SSF49265">
    <property type="entry name" value="Fibronectin type III"/>
    <property type="match status" value="2"/>
</dbReference>
<organism evidence="5 6">
    <name type="scientific">Diploscapter pachys</name>
    <dbReference type="NCBI Taxonomy" id="2018661"/>
    <lineage>
        <taxon>Eukaryota</taxon>
        <taxon>Metazoa</taxon>
        <taxon>Ecdysozoa</taxon>
        <taxon>Nematoda</taxon>
        <taxon>Chromadorea</taxon>
        <taxon>Rhabditida</taxon>
        <taxon>Rhabditina</taxon>
        <taxon>Rhabditomorpha</taxon>
        <taxon>Rhabditoidea</taxon>
        <taxon>Rhabditidae</taxon>
        <taxon>Diploscapter</taxon>
    </lineage>
</organism>
<protein>
    <recommendedName>
        <fullName evidence="4">Fibronectin type-III domain-containing protein</fullName>
    </recommendedName>
</protein>
<keyword evidence="2" id="KW-1015">Disulfide bond</keyword>
<dbReference type="OrthoDB" id="65481at2759"/>
<reference evidence="5 6" key="1">
    <citation type="journal article" date="2017" name="Curr. Biol.">
        <title>Genome architecture and evolution of a unichromosomal asexual nematode.</title>
        <authorList>
            <person name="Fradin H."/>
            <person name="Zegar C."/>
            <person name="Gutwein M."/>
            <person name="Lucas J."/>
            <person name="Kovtun M."/>
            <person name="Corcoran D."/>
            <person name="Baugh L.R."/>
            <person name="Kiontke K."/>
            <person name="Gunsalus K."/>
            <person name="Fitch D.H."/>
            <person name="Piano F."/>
        </authorList>
    </citation>
    <scope>NUCLEOTIDE SEQUENCE [LARGE SCALE GENOMIC DNA]</scope>
    <source>
        <strain evidence="5">PF1309</strain>
    </source>
</reference>
<dbReference type="EMBL" id="LIAE01008141">
    <property type="protein sequence ID" value="PAV75249.1"/>
    <property type="molecule type" value="Genomic_DNA"/>
</dbReference>
<dbReference type="SMART" id="SM00060">
    <property type="entry name" value="FN3"/>
    <property type="match status" value="4"/>
</dbReference>
<dbReference type="CDD" id="cd00063">
    <property type="entry name" value="FN3"/>
    <property type="match status" value="1"/>
</dbReference>
<sequence>MNGTWLYPSSGVKRLGARNGCRSAISSCQTGCRYLEKDASLVIPTTTSSSTTQAPDESTSEPTEPTGSPNTPKECLSVCTSENLAIDSCEQGCRAVFSQFMKQLQTIVNEARVEIETADERLRLKWMFSESNLPTVQEVAAEDVLWFAQTQPVMGSNGWRWSALPMGAFRNGSLSSEVVTPQESSPNIQIRLALAYHNHVVVSKHVHYQTPLELYPNQISIEKSMQIDGSKQLVCWEYKGVVTTFRLTLSSTDGTEISKFDLGSNSHCNLFANLSSANCCNLKIEALDGEGKILKEKSTNFTISGNSEPSLSDKDLIILANATHLMHFPPSVDYVMEQPPVVFEVPDLLSEGEEITAISGMNNHRRLLVGTSKGNIFMVDPTKNPNETSKDERIFMVRSTKENGPISYVNYDPVQNITYAVEKEKGIVRCAMSKECSLVPNPDQANPAKQLVVDSINGFIYLLNADHTIKRSTLWRLNATAPAEFIDLTDISGSIFLLDLVSQKVTHKDGEFTEVDLMRSCHNRIFWSRKKCGDTPNDETFAAIPSTEYSAQVRACSGDVCSEPITTIASALPTRNQDFVFLKRSGSTTTGYNILGEVQENVGVGSVSHLVSDTLYAVDNTTHNVYYVAEQSNSIYRRKNSDLNTATPLIDSITASSLALMPSRALLVFSTPYHVISYRLAGTFDYEYYSCSAPLEECAEVIGLSVDDTGGQVYFITQSRNGTVSLFEANQADRTPHKLAESDNLPPIKSIIIAMEKLFFVTKTGKMGFCEKNLQNVNIHLDSLVVDDIESIRPTEGDNLFEFNKEITIGYVSKDELGWGIEPNLTSGKVLYKIKLYRDKLNGEGEVNATINNHYTIPPEVLQKWNSAQKFSVQIQAFSAWNTVSTNKTGLVAPIKPPTVPTDTRIYATQQKTVDGPRAIISFFWAAPDEWNGSPFQYTVNCTKEDGTRVGGPLSSSITHYSFAVKSGKVTCSVAASNEPNNIGAYTPEVSIDSSELRPLVRLFAIDSTNALISITNISHNEPPKRESRQVATVDRMEYEAIAYIGNDLFAVRKEAESADPLLVQMDTSDIENTVHKVTIGGDIKKIDAITSDWVGNRLLFVSGMALYQLSLDAFLTTTTLTPQLLIDLSSGAADAKQLTFDPFKNTAYLLTRNGSLFSLNLHKQLEANLALTVPCLASQTVAWMMTEFAWNRAASPKIYALTWNGMLIVDVEENYNCSEYRIDWNKFGEKGLKSMSAFAIADKLFVFVTSTEMLIYGTESIGQIAISNPPLRQILAVSQSSQPYPDRACFTLPPSSAIQFTINNEGKTGSVLNVDKPTMPPSCPNVSMPQTQYDVYFTRRNTDKVKHVRSFTEIIHVENGNLDKETDYDVTVAWLNRYSPANGVSAGKPFRTGFGYPSAPREAQAIPIAPDIVYLYWKLPETLNAPIAEIKYKVTQQASTLTAPSSIATQPYTDGGFLNTTTDFAICSADPCRVKIANLRPSENYKFWVTAIHVSHLNAQFLEDSEAVSSEANAKTFDIPGILVTENVTGSSVMLIWKLLQADQPPAGISVKYRQAGNGEWMIPPNGSFAPSAPTVYIPLNDLFAATSYDYRYVALYTGQYTYGGNVRVYKENYCQVQQQVKTKAGVPTQPLDVASVFENGGWNVTWKAPASDGGSPIASYAVERRVNHTSEWEIAERGLDDWRYWWRPAKSNQDQAKWEFRVRAANAEGFGAYGCTDYSGKL</sequence>
<evidence type="ECO:0000313" key="5">
    <source>
        <dbReference type="EMBL" id="PAV75249.1"/>
    </source>
</evidence>
<proteinExistence type="predicted"/>
<keyword evidence="1" id="KW-0677">Repeat</keyword>
<dbReference type="InterPro" id="IPR036116">
    <property type="entry name" value="FN3_sf"/>
</dbReference>
<dbReference type="SUPFAM" id="SSF101898">
    <property type="entry name" value="NHL repeat"/>
    <property type="match status" value="1"/>
</dbReference>
<evidence type="ECO:0000256" key="3">
    <source>
        <dbReference type="SAM" id="MobiDB-lite"/>
    </source>
</evidence>
<comment type="caution">
    <text evidence="5">The sequence shown here is derived from an EMBL/GenBank/DDBJ whole genome shotgun (WGS) entry which is preliminary data.</text>
</comment>